<dbReference type="PANTHER" id="PTHR32089">
    <property type="entry name" value="METHYL-ACCEPTING CHEMOTAXIS PROTEIN MCPB"/>
    <property type="match status" value="1"/>
</dbReference>
<dbReference type="EMBL" id="RXMA01000014">
    <property type="protein sequence ID" value="RTR18617.1"/>
    <property type="molecule type" value="Genomic_DNA"/>
</dbReference>
<dbReference type="InterPro" id="IPR000014">
    <property type="entry name" value="PAS"/>
</dbReference>
<evidence type="ECO:0000259" key="4">
    <source>
        <dbReference type="PROSITE" id="PS50111"/>
    </source>
</evidence>
<comment type="caution">
    <text evidence="5">The sequence shown here is derived from an EMBL/GenBank/DDBJ whole genome shotgun (WGS) entry which is preliminary data.</text>
</comment>
<dbReference type="AlphaFoldDB" id="A0A3S0K3U0"/>
<name>A0A3S0K3U0_9PROT</name>
<dbReference type="SUPFAM" id="SSF55785">
    <property type="entry name" value="PYP-like sensor domain (PAS domain)"/>
    <property type="match status" value="1"/>
</dbReference>
<dbReference type="Gene3D" id="3.30.450.20">
    <property type="entry name" value="PAS domain"/>
    <property type="match status" value="1"/>
</dbReference>
<dbReference type="RefSeq" id="WP_126616978.1">
    <property type="nucleotide sequence ID" value="NZ_JBHUCY010000009.1"/>
</dbReference>
<dbReference type="GO" id="GO:0007165">
    <property type="term" value="P:signal transduction"/>
    <property type="evidence" value="ECO:0007669"/>
    <property type="project" value="UniProtKB-KW"/>
</dbReference>
<reference evidence="5 6" key="1">
    <citation type="submission" date="2018-12" db="EMBL/GenBank/DDBJ databases">
        <authorList>
            <person name="Yang Y."/>
        </authorList>
    </citation>
    <scope>NUCLEOTIDE SEQUENCE [LARGE SCALE GENOMIC DNA]</scope>
    <source>
        <strain evidence="5 6">L-25-5w-1</strain>
    </source>
</reference>
<dbReference type="PANTHER" id="PTHR32089:SF112">
    <property type="entry name" value="LYSOZYME-LIKE PROTEIN-RELATED"/>
    <property type="match status" value="1"/>
</dbReference>
<evidence type="ECO:0000313" key="5">
    <source>
        <dbReference type="EMBL" id="RTR18617.1"/>
    </source>
</evidence>
<proteinExistence type="inferred from homology"/>
<organism evidence="5 6">
    <name type="scientific">Azospirillum griseum</name>
    <dbReference type="NCBI Taxonomy" id="2496639"/>
    <lineage>
        <taxon>Bacteria</taxon>
        <taxon>Pseudomonadati</taxon>
        <taxon>Pseudomonadota</taxon>
        <taxon>Alphaproteobacteria</taxon>
        <taxon>Rhodospirillales</taxon>
        <taxon>Azospirillaceae</taxon>
        <taxon>Azospirillum</taxon>
    </lineage>
</organism>
<dbReference type="GO" id="GO:0006935">
    <property type="term" value="P:chemotaxis"/>
    <property type="evidence" value="ECO:0007669"/>
    <property type="project" value="InterPro"/>
</dbReference>
<dbReference type="PROSITE" id="PS50111">
    <property type="entry name" value="CHEMOTAXIS_TRANSDUC_2"/>
    <property type="match status" value="1"/>
</dbReference>
<dbReference type="PRINTS" id="PR00260">
    <property type="entry name" value="CHEMTRNSDUCR"/>
</dbReference>
<dbReference type="SUPFAM" id="SSF58104">
    <property type="entry name" value="Methyl-accepting chemotaxis protein (MCP) signaling domain"/>
    <property type="match status" value="1"/>
</dbReference>
<dbReference type="InterPro" id="IPR004089">
    <property type="entry name" value="MCPsignal_dom"/>
</dbReference>
<keyword evidence="6" id="KW-1185">Reference proteome</keyword>
<comment type="similarity">
    <text evidence="2">Belongs to the methyl-accepting chemotaxis (MCP) protein family.</text>
</comment>
<evidence type="ECO:0000256" key="1">
    <source>
        <dbReference type="ARBA" id="ARBA00023224"/>
    </source>
</evidence>
<keyword evidence="1 3" id="KW-0807">Transducer</keyword>
<dbReference type="Pfam" id="PF00015">
    <property type="entry name" value="MCPsignal"/>
    <property type="match status" value="1"/>
</dbReference>
<dbReference type="SMART" id="SM00283">
    <property type="entry name" value="MA"/>
    <property type="match status" value="1"/>
</dbReference>
<feature type="domain" description="Methyl-accepting transducer" evidence="4">
    <location>
        <begin position="149"/>
        <end position="400"/>
    </location>
</feature>
<dbReference type="Gene3D" id="1.10.287.950">
    <property type="entry name" value="Methyl-accepting chemotaxis protein"/>
    <property type="match status" value="1"/>
</dbReference>
<dbReference type="NCBIfam" id="TIGR00229">
    <property type="entry name" value="sensory_box"/>
    <property type="match status" value="1"/>
</dbReference>
<dbReference type="GO" id="GO:0004888">
    <property type="term" value="F:transmembrane signaling receptor activity"/>
    <property type="evidence" value="ECO:0007669"/>
    <property type="project" value="InterPro"/>
</dbReference>
<dbReference type="Pfam" id="PF13188">
    <property type="entry name" value="PAS_8"/>
    <property type="match status" value="1"/>
</dbReference>
<dbReference type="GO" id="GO:0016020">
    <property type="term" value="C:membrane"/>
    <property type="evidence" value="ECO:0007669"/>
    <property type="project" value="InterPro"/>
</dbReference>
<dbReference type="CDD" id="cd00130">
    <property type="entry name" value="PAS"/>
    <property type="match status" value="1"/>
</dbReference>
<protein>
    <submittedName>
        <fullName evidence="5">PAS domain-containing protein</fullName>
    </submittedName>
</protein>
<dbReference type="InterPro" id="IPR035965">
    <property type="entry name" value="PAS-like_dom_sf"/>
</dbReference>
<sequence>MLDGLSGGRPGGWRFRRHLVRRIFDASPDGYMLMHRDVIVDCNRAAARMLGYGDPRDLIGLLPDAFDPEFQPNGQRSADLSDRIVERVQRNGHDRFEWQHRRKDGSALNVSVTLMVFEIAGYPVWLVFYQDIGALVAAREAERRSQQAFADRLRDLSSAFSANIRSVEGALQDTVGGTAAEAARVRDMAVTVSQLAQDGAEAVRQANGAADGVAAAASELSASISEISRQLVAGLNVTERTVGQADHAERIMARLDATAQRIEGIVHLIRSIAGQTNLLALNATIEAARAGESGRGFAVVATEVKALAGQTARATEEISAEVTRIQEVARDASASTGAMATAIGSLGQVMSAIAAAVEQQRAATEEIARGIQQAADQTGDAAGRIGACASLVNATRDAVGGLLDGVSEVKDKADALGHHTDAFMRALTTGAQQ</sequence>
<dbReference type="OrthoDB" id="8438531at2"/>
<evidence type="ECO:0000256" key="3">
    <source>
        <dbReference type="PROSITE-ProRule" id="PRU00284"/>
    </source>
</evidence>
<accession>A0A3S0K3U0</accession>
<dbReference type="Proteomes" id="UP000277007">
    <property type="component" value="Unassembled WGS sequence"/>
</dbReference>
<evidence type="ECO:0000256" key="2">
    <source>
        <dbReference type="ARBA" id="ARBA00029447"/>
    </source>
</evidence>
<gene>
    <name evidence="5" type="ORF">EJ903_15380</name>
</gene>
<dbReference type="InterPro" id="IPR004090">
    <property type="entry name" value="Chemotax_Me-accpt_rcpt"/>
</dbReference>
<evidence type="ECO:0000313" key="6">
    <source>
        <dbReference type="Proteomes" id="UP000277007"/>
    </source>
</evidence>